<reference evidence="1" key="1">
    <citation type="submission" date="2022-03" db="EMBL/GenBank/DDBJ databases">
        <title>Streptomyces 7R015 and 7R016 isolated from Barleria lupulina in Thailand.</title>
        <authorList>
            <person name="Kanchanasin P."/>
            <person name="Phongsopitanun W."/>
            <person name="Tanasupawat S."/>
        </authorList>
    </citation>
    <scope>NUCLEOTIDE SEQUENCE</scope>
    <source>
        <strain evidence="1">7R015</strain>
    </source>
</reference>
<gene>
    <name evidence="1" type="ORF">MQP27_20685</name>
</gene>
<evidence type="ECO:0000313" key="2">
    <source>
        <dbReference type="Proteomes" id="UP001165269"/>
    </source>
</evidence>
<organism evidence="1 2">
    <name type="scientific">Streptomyces cylindrosporus</name>
    <dbReference type="NCBI Taxonomy" id="2927583"/>
    <lineage>
        <taxon>Bacteria</taxon>
        <taxon>Bacillati</taxon>
        <taxon>Actinomycetota</taxon>
        <taxon>Actinomycetes</taxon>
        <taxon>Kitasatosporales</taxon>
        <taxon>Streptomycetaceae</taxon>
        <taxon>Streptomyces</taxon>
    </lineage>
</organism>
<dbReference type="EMBL" id="JALDAY010000006">
    <property type="protein sequence ID" value="MCI3273517.1"/>
    <property type="molecule type" value="Genomic_DNA"/>
</dbReference>
<accession>A0ABS9Y8G3</accession>
<sequence>MDADEVITLPGGDPFDSADEAGKTVCGTRRCTGMAFGHVVTGDGRCLSLREVRDQAQRQGLPLPATGNYAVTVTA</sequence>
<dbReference type="RefSeq" id="WP_242766774.1">
    <property type="nucleotide sequence ID" value="NZ_JALDAY010000006.1"/>
</dbReference>
<proteinExistence type="predicted"/>
<protein>
    <submittedName>
        <fullName evidence="1">Uncharacterized protein</fullName>
    </submittedName>
</protein>
<dbReference type="Proteomes" id="UP001165269">
    <property type="component" value="Unassembled WGS sequence"/>
</dbReference>
<keyword evidence="2" id="KW-1185">Reference proteome</keyword>
<name>A0ABS9Y8G3_9ACTN</name>
<comment type="caution">
    <text evidence="1">The sequence shown here is derived from an EMBL/GenBank/DDBJ whole genome shotgun (WGS) entry which is preliminary data.</text>
</comment>
<evidence type="ECO:0000313" key="1">
    <source>
        <dbReference type="EMBL" id="MCI3273517.1"/>
    </source>
</evidence>